<evidence type="ECO:0000256" key="4">
    <source>
        <dbReference type="ARBA" id="ARBA00022679"/>
    </source>
</evidence>
<organism evidence="10 11">
    <name type="scientific">Vibrio viridaestus</name>
    <dbReference type="NCBI Taxonomy" id="2487322"/>
    <lineage>
        <taxon>Bacteria</taxon>
        <taxon>Pseudomonadati</taxon>
        <taxon>Pseudomonadota</taxon>
        <taxon>Gammaproteobacteria</taxon>
        <taxon>Vibrionales</taxon>
        <taxon>Vibrionaceae</taxon>
        <taxon>Vibrio</taxon>
    </lineage>
</organism>
<evidence type="ECO:0000256" key="1">
    <source>
        <dbReference type="ARBA" id="ARBA00008609"/>
    </source>
</evidence>
<dbReference type="InterPro" id="IPR013977">
    <property type="entry name" value="GcvT_C"/>
</dbReference>
<dbReference type="GO" id="GO:0008168">
    <property type="term" value="F:methyltransferase activity"/>
    <property type="evidence" value="ECO:0007669"/>
    <property type="project" value="UniProtKB-KW"/>
</dbReference>
<dbReference type="RefSeq" id="WP_124935462.1">
    <property type="nucleotide sequence ID" value="NZ_RJVQ01000001.1"/>
</dbReference>
<evidence type="ECO:0000256" key="5">
    <source>
        <dbReference type="ARBA" id="ARBA00031395"/>
    </source>
</evidence>
<dbReference type="NCBIfam" id="NF010093">
    <property type="entry name" value="PRK13579.1"/>
    <property type="match status" value="1"/>
</dbReference>
<dbReference type="SUPFAM" id="SSF103025">
    <property type="entry name" value="Folate-binding domain"/>
    <property type="match status" value="1"/>
</dbReference>
<dbReference type="PANTHER" id="PTHR43757:SF2">
    <property type="entry name" value="AMINOMETHYLTRANSFERASE, MITOCHONDRIAL"/>
    <property type="match status" value="1"/>
</dbReference>
<evidence type="ECO:0000256" key="2">
    <source>
        <dbReference type="ARBA" id="ARBA00012616"/>
    </source>
</evidence>
<sequence>MAEPIEQGALLYTPLYDLHIDAGAKMVPFAGYSMPVQYKLGVKKEHLHTRNAAGLFDVSHMGQLLLSGDGAAEFLETLVPVDIIDLPVHKQKYALFTNEQGGILDDLMVANLGDSLFVVVNAACKEQDIAHLKGQLPSGVKLEELSDRALLALQGPKAAEILKEFNPDVVDMVFMDVKCIALDGIECIVSRSGYTGEDGYEISVPTSQAKDLASKLIEHSEVEWIGLGARDSLRLECGLCLYGHDLDQTTTPVEASLLWAISAVRRKGGAREGGFPGADIILQQIETKEVSRKRVGLIGSTKAPVREGTELFDDKDQLIGLVTSGTAGPTADKPVSMAYIKAEFATLGTEVFADVRGKKLPMTVEKMPFVPQRYYRG</sequence>
<dbReference type="PANTHER" id="PTHR43757">
    <property type="entry name" value="AMINOMETHYLTRANSFERASE"/>
    <property type="match status" value="1"/>
</dbReference>
<dbReference type="FunFam" id="3.30.70.1400:FF:000001">
    <property type="entry name" value="Aminomethyltransferase"/>
    <property type="match status" value="1"/>
</dbReference>
<accession>A0A3N9U539</accession>
<evidence type="ECO:0000313" key="11">
    <source>
        <dbReference type="Proteomes" id="UP000281112"/>
    </source>
</evidence>
<dbReference type="Gene3D" id="2.40.30.110">
    <property type="entry name" value="Aminomethyltransferase beta-barrel domains"/>
    <property type="match status" value="1"/>
</dbReference>
<dbReference type="AlphaFoldDB" id="A0A3N9U539"/>
<dbReference type="NCBIfam" id="NF001567">
    <property type="entry name" value="PRK00389.1"/>
    <property type="match status" value="1"/>
</dbReference>
<gene>
    <name evidence="10" type="primary">gcvT</name>
    <name evidence="10" type="ORF">EES38_01870</name>
</gene>
<keyword evidence="3" id="KW-0032">Aminotransferase</keyword>
<proteinExistence type="inferred from homology"/>
<dbReference type="GO" id="GO:0032259">
    <property type="term" value="P:methylation"/>
    <property type="evidence" value="ECO:0007669"/>
    <property type="project" value="UniProtKB-KW"/>
</dbReference>
<comment type="catalytic activity">
    <reaction evidence="6">
        <text>N(6)-[(R)-S(8)-aminomethyldihydrolipoyl]-L-lysyl-[protein] + (6S)-5,6,7,8-tetrahydrofolate = N(6)-[(R)-dihydrolipoyl]-L-lysyl-[protein] + (6R)-5,10-methylene-5,6,7,8-tetrahydrofolate + NH4(+)</text>
        <dbReference type="Rhea" id="RHEA:16945"/>
        <dbReference type="Rhea" id="RHEA-COMP:10475"/>
        <dbReference type="Rhea" id="RHEA-COMP:10492"/>
        <dbReference type="ChEBI" id="CHEBI:15636"/>
        <dbReference type="ChEBI" id="CHEBI:28938"/>
        <dbReference type="ChEBI" id="CHEBI:57453"/>
        <dbReference type="ChEBI" id="CHEBI:83100"/>
        <dbReference type="ChEBI" id="CHEBI:83143"/>
        <dbReference type="EC" id="2.1.2.10"/>
    </reaction>
</comment>
<dbReference type="EMBL" id="RJVQ01000001">
    <property type="protein sequence ID" value="RQW64812.1"/>
    <property type="molecule type" value="Genomic_DNA"/>
</dbReference>
<dbReference type="EC" id="2.1.2.10" evidence="2"/>
<dbReference type="InterPro" id="IPR006223">
    <property type="entry name" value="GcvT"/>
</dbReference>
<comment type="similarity">
    <text evidence="1">Belongs to the GcvT family.</text>
</comment>
<name>A0A3N9U539_9VIBR</name>
<dbReference type="Gene3D" id="4.10.1250.10">
    <property type="entry name" value="Aminomethyltransferase fragment"/>
    <property type="match status" value="1"/>
</dbReference>
<feature type="binding site" evidence="7">
    <location>
        <position position="201"/>
    </location>
    <ligand>
        <name>substrate</name>
    </ligand>
</feature>
<evidence type="ECO:0000256" key="7">
    <source>
        <dbReference type="PIRSR" id="PIRSR006487-1"/>
    </source>
</evidence>
<dbReference type="Pfam" id="PF08669">
    <property type="entry name" value="GCV_T_C"/>
    <property type="match status" value="1"/>
</dbReference>
<dbReference type="GO" id="GO:0006546">
    <property type="term" value="P:glycine catabolic process"/>
    <property type="evidence" value="ECO:0007669"/>
    <property type="project" value="InterPro"/>
</dbReference>
<dbReference type="InterPro" id="IPR006222">
    <property type="entry name" value="GCVT_N"/>
</dbReference>
<dbReference type="InterPro" id="IPR029043">
    <property type="entry name" value="GcvT/YgfZ_C"/>
</dbReference>
<dbReference type="InterPro" id="IPR027266">
    <property type="entry name" value="TrmE/GcvT-like"/>
</dbReference>
<dbReference type="NCBIfam" id="TIGR00528">
    <property type="entry name" value="gcvT"/>
    <property type="match status" value="1"/>
</dbReference>
<evidence type="ECO:0000313" key="10">
    <source>
        <dbReference type="EMBL" id="RQW64812.1"/>
    </source>
</evidence>
<keyword evidence="10" id="KW-0489">Methyltransferase</keyword>
<dbReference type="GO" id="GO:0005960">
    <property type="term" value="C:glycine cleavage complex"/>
    <property type="evidence" value="ECO:0007669"/>
    <property type="project" value="InterPro"/>
</dbReference>
<reference evidence="10 11" key="1">
    <citation type="submission" date="2018-11" db="EMBL/GenBank/DDBJ databases">
        <title>Vibrio LJC006 sp. nov., isolated from seawater during the bloom of the enteromorpha.</title>
        <authorList>
            <person name="Liang J."/>
        </authorList>
    </citation>
    <scope>NUCLEOTIDE SEQUENCE [LARGE SCALE GENOMIC DNA]</scope>
    <source>
        <strain evidence="10 11">LJC006</strain>
    </source>
</reference>
<evidence type="ECO:0000256" key="6">
    <source>
        <dbReference type="ARBA" id="ARBA00047665"/>
    </source>
</evidence>
<protein>
    <recommendedName>
        <fullName evidence="2">aminomethyltransferase</fullName>
        <ecNumber evidence="2">2.1.2.10</ecNumber>
    </recommendedName>
    <alternativeName>
        <fullName evidence="5">Glycine cleavage system T protein</fullName>
    </alternativeName>
</protein>
<evidence type="ECO:0000259" key="8">
    <source>
        <dbReference type="Pfam" id="PF01571"/>
    </source>
</evidence>
<dbReference type="Pfam" id="PF01571">
    <property type="entry name" value="GCV_T"/>
    <property type="match status" value="1"/>
</dbReference>
<dbReference type="OrthoDB" id="9774591at2"/>
<dbReference type="PIRSF" id="PIRSF006487">
    <property type="entry name" value="GcvT"/>
    <property type="match status" value="1"/>
</dbReference>
<dbReference type="SUPFAM" id="SSF101790">
    <property type="entry name" value="Aminomethyltransferase beta-barrel domain"/>
    <property type="match status" value="1"/>
</dbReference>
<dbReference type="Proteomes" id="UP000281112">
    <property type="component" value="Unassembled WGS sequence"/>
</dbReference>
<dbReference type="InterPro" id="IPR028896">
    <property type="entry name" value="GcvT/YgfZ/DmdA"/>
</dbReference>
<feature type="domain" description="Aminomethyltransferase C-terminal" evidence="9">
    <location>
        <begin position="292"/>
        <end position="370"/>
    </location>
</feature>
<dbReference type="GO" id="GO:0004047">
    <property type="term" value="F:aminomethyltransferase activity"/>
    <property type="evidence" value="ECO:0007669"/>
    <property type="project" value="UniProtKB-EC"/>
</dbReference>
<feature type="domain" description="GCVT N-terminal" evidence="8">
    <location>
        <begin position="15"/>
        <end position="262"/>
    </location>
</feature>
<evidence type="ECO:0000259" key="9">
    <source>
        <dbReference type="Pfam" id="PF08669"/>
    </source>
</evidence>
<evidence type="ECO:0000256" key="3">
    <source>
        <dbReference type="ARBA" id="ARBA00022576"/>
    </source>
</evidence>
<dbReference type="GO" id="GO:0008483">
    <property type="term" value="F:transaminase activity"/>
    <property type="evidence" value="ECO:0007669"/>
    <property type="project" value="UniProtKB-KW"/>
</dbReference>
<keyword evidence="4 10" id="KW-0808">Transferase</keyword>
<dbReference type="Gene3D" id="3.30.1360.120">
    <property type="entry name" value="Probable tRNA modification gtpase trme, domain 1"/>
    <property type="match status" value="1"/>
</dbReference>
<dbReference type="Gene3D" id="3.30.70.1400">
    <property type="entry name" value="Aminomethyltransferase beta-barrel domains"/>
    <property type="match status" value="1"/>
</dbReference>
<keyword evidence="11" id="KW-1185">Reference proteome</keyword>
<comment type="caution">
    <text evidence="10">The sequence shown here is derived from an EMBL/GenBank/DDBJ whole genome shotgun (WGS) entry which is preliminary data.</text>
</comment>